<reference evidence="3" key="1">
    <citation type="submission" date="2015-06" db="UniProtKB">
        <authorList>
            <consortium name="EnsemblPlants"/>
        </authorList>
    </citation>
    <scope>IDENTIFICATION</scope>
</reference>
<feature type="compositionally biased region" description="Polar residues" evidence="1">
    <location>
        <begin position="1"/>
        <end position="23"/>
    </location>
</feature>
<name>M8C003_AEGTA</name>
<protein>
    <recommendedName>
        <fullName evidence="2">PTBP1-like RNA recognition motif 2 domain-containing protein</fullName>
    </recommendedName>
</protein>
<evidence type="ECO:0000259" key="2">
    <source>
        <dbReference type="Pfam" id="PF11835"/>
    </source>
</evidence>
<organism evidence="3">
    <name type="scientific">Aegilops tauschii</name>
    <name type="common">Tausch's goatgrass</name>
    <name type="synonym">Aegilops squarrosa</name>
    <dbReference type="NCBI Taxonomy" id="37682"/>
    <lineage>
        <taxon>Eukaryota</taxon>
        <taxon>Viridiplantae</taxon>
        <taxon>Streptophyta</taxon>
        <taxon>Embryophyta</taxon>
        <taxon>Tracheophyta</taxon>
        <taxon>Spermatophyta</taxon>
        <taxon>Magnoliopsida</taxon>
        <taxon>Liliopsida</taxon>
        <taxon>Poales</taxon>
        <taxon>Poaceae</taxon>
        <taxon>BOP clade</taxon>
        <taxon>Pooideae</taxon>
        <taxon>Triticodae</taxon>
        <taxon>Triticeae</taxon>
        <taxon>Triticinae</taxon>
        <taxon>Aegilops</taxon>
    </lineage>
</organism>
<dbReference type="Pfam" id="PF11835">
    <property type="entry name" value="RRM_8"/>
    <property type="match status" value="1"/>
</dbReference>
<dbReference type="AlphaFoldDB" id="M8C003"/>
<dbReference type="EnsemblPlants" id="EMT27554">
    <property type="protein sequence ID" value="EMT27554"/>
    <property type="gene ID" value="F775_07646"/>
</dbReference>
<feature type="compositionally biased region" description="Basic and acidic residues" evidence="1">
    <location>
        <begin position="39"/>
        <end position="79"/>
    </location>
</feature>
<dbReference type="ExpressionAtlas" id="M8C003">
    <property type="expression patterns" value="baseline"/>
</dbReference>
<dbReference type="InterPro" id="IPR021790">
    <property type="entry name" value="PTBP1-like_RRM2"/>
</dbReference>
<feature type="region of interest" description="Disordered" evidence="1">
    <location>
        <begin position="1"/>
        <end position="123"/>
    </location>
</feature>
<evidence type="ECO:0000256" key="1">
    <source>
        <dbReference type="SAM" id="MobiDB-lite"/>
    </source>
</evidence>
<proteinExistence type="predicted"/>
<accession>M8C003</accession>
<feature type="domain" description="PTBP1-like RNA recognition motif 2" evidence="2">
    <location>
        <begin position="219"/>
        <end position="255"/>
    </location>
</feature>
<feature type="region of interest" description="Disordered" evidence="1">
    <location>
        <begin position="990"/>
        <end position="1009"/>
    </location>
</feature>
<feature type="compositionally biased region" description="Basic and acidic residues" evidence="1">
    <location>
        <begin position="103"/>
        <end position="116"/>
    </location>
</feature>
<sequence length="1009" mass="112332">MEQTSTSPATNNAIRGAEQSGNIAKQRFARKGAAARSQGGRERGRVGDERNSSGFLRDETETREGCERQRERQEKEGKGRHGAHLRRPELLVDEVGAGGRRGKAGDRGDPGEDELGRQLAVTPAPSPDWAMGCWAVGHMDFGPVGLTCSYKKTEGRDNWYSKPFDPPVVFSTNPRKVSPNFVPLSTAHHLFDRMSIQPEATSSCVLHITITHLIHELTEEVFVEFQSWLEASQARGALHGRCIYDECCLLDVQHVPSSISVIRLPHLKTIVVDFDCEMAPLSLVQAALQGASSPLIIELCGDAQVSTDVALVDHGQGGDVVMLGATNIAQSLSSKDEHLDDHQINGRDTMSYDIKHQLDADAVNGMMKQLGTVPNQAESGSHVEPWPYFPTITLHGCSGGEHIYQRIQSGSRAFSSWKSVVMSRLVWDITPSWERNGFSPGKGGMAEVRCVFNKMWPQNYHTMSVIHKVCSYDTGPPLFLSLSLDALRKWDPGILLVVKTYSEMGWNYTSLIQYVATKQWDPGKGSKYYGIKESVLRLATPSEEPWVLHQVTMGATPLWDLGIAMLTLILVTLATVSSSEFAIWKFQQTLKDPTVRYNCFAIQEYGSVAPTHVWRNNAFCPGVLILAFIIEERVFFSQFWIKGSLKKVLVFVSSAHFFVTYRKEAKVDCISIILARLDASSVKQLALYKCTVEVGKPVVRILLNLVLGDVTCIIQKRFRFAVNPDDMIHKLYLGNNIHIYEGSLCMVVVDYKADKCIFDVTSQCAVQIHGHFMLRCRCSFSIVFLMEFTNQLTDQVMQILSSLCLLEVLPTYVSGHTFEVDFNLNNVATATTKQLFSWVILHDQNMHGNLMTLELKVKAYMQMCWHWHPDVLQSTICGTSKEMSELTSDRIPTTGIFFQGRDTRVPGGRRLGAGCWFGQPAAGLPLLFGWPATTSSDMGRTRGEALVGREVEIELLSIWSGWWRLVGGFEGIERDPEGEVAALGDWVDGENEEETRGGAGWFAGDREGN</sequence>
<evidence type="ECO:0000313" key="3">
    <source>
        <dbReference type="EnsemblPlants" id="EMT27554"/>
    </source>
</evidence>